<evidence type="ECO:0000256" key="8">
    <source>
        <dbReference type="ARBA" id="ARBA00023012"/>
    </source>
</evidence>
<dbReference type="GO" id="GO:0005524">
    <property type="term" value="F:ATP binding"/>
    <property type="evidence" value="ECO:0007669"/>
    <property type="project" value="UniProtKB-KW"/>
</dbReference>
<feature type="domain" description="Response regulatory" evidence="12">
    <location>
        <begin position="716"/>
        <end position="832"/>
    </location>
</feature>
<evidence type="ECO:0000256" key="1">
    <source>
        <dbReference type="ARBA" id="ARBA00000085"/>
    </source>
</evidence>
<dbReference type="NCBIfam" id="TIGR00229">
    <property type="entry name" value="sensory_box"/>
    <property type="match status" value="1"/>
</dbReference>
<dbReference type="SUPFAM" id="SSF55785">
    <property type="entry name" value="PYP-like sensor domain (PAS domain)"/>
    <property type="match status" value="1"/>
</dbReference>
<dbReference type="InterPro" id="IPR011006">
    <property type="entry name" value="CheY-like_superfamily"/>
</dbReference>
<dbReference type="InterPro" id="IPR001789">
    <property type="entry name" value="Sig_transdc_resp-reg_receiver"/>
</dbReference>
<dbReference type="SUPFAM" id="SSF47384">
    <property type="entry name" value="Homodimeric domain of signal transducing histidine kinase"/>
    <property type="match status" value="1"/>
</dbReference>
<feature type="region of interest" description="Disordered" evidence="10">
    <location>
        <begin position="839"/>
        <end position="860"/>
    </location>
</feature>
<dbReference type="PROSITE" id="PS50113">
    <property type="entry name" value="PAC"/>
    <property type="match status" value="1"/>
</dbReference>
<keyword evidence="5" id="KW-0547">Nucleotide-binding</keyword>
<gene>
    <name evidence="14" type="ORF">DW355_16145</name>
</gene>
<protein>
    <recommendedName>
        <fullName evidence="2">histidine kinase</fullName>
        <ecNumber evidence="2">2.7.13.3</ecNumber>
    </recommendedName>
</protein>
<evidence type="ECO:0000259" key="13">
    <source>
        <dbReference type="PROSITE" id="PS50113"/>
    </source>
</evidence>
<evidence type="ECO:0000259" key="12">
    <source>
        <dbReference type="PROSITE" id="PS50110"/>
    </source>
</evidence>
<dbReference type="InterPro" id="IPR013655">
    <property type="entry name" value="PAS_fold_3"/>
</dbReference>
<evidence type="ECO:0000256" key="9">
    <source>
        <dbReference type="PROSITE-ProRule" id="PRU00169"/>
    </source>
</evidence>
<dbReference type="Gene3D" id="3.30.565.10">
    <property type="entry name" value="Histidine kinase-like ATPase, C-terminal domain"/>
    <property type="match status" value="1"/>
</dbReference>
<keyword evidence="6" id="KW-0418">Kinase</keyword>
<dbReference type="EC" id="2.7.13.3" evidence="2"/>
<keyword evidence="8" id="KW-0902">Two-component regulatory system</keyword>
<evidence type="ECO:0000313" key="14">
    <source>
        <dbReference type="EMBL" id="QBK06051.1"/>
    </source>
</evidence>
<dbReference type="CDD" id="cd00156">
    <property type="entry name" value="REC"/>
    <property type="match status" value="1"/>
</dbReference>
<feature type="modified residue" description="4-aspartylphosphate" evidence="9">
    <location>
        <position position="767"/>
    </location>
</feature>
<reference evidence="14 15" key="1">
    <citation type="submission" date="2018-07" db="EMBL/GenBank/DDBJ databases">
        <title>Exploring interactions and the metabolic potential of the ultra-small soil bacteria Hylemonella gracilis.</title>
        <authorList>
            <person name="Tyc O."/>
            <person name="Kulkarni P."/>
            <person name="Gawehns F."/>
            <person name="Hundscheid M."/>
            <person name="Zweers H."/>
            <person name="Garbeva P."/>
        </authorList>
    </citation>
    <scope>NUCLEOTIDE SEQUENCE [LARGE SCALE GENOMIC DNA]</scope>
    <source>
        <strain evidence="14 15">NS1</strain>
    </source>
</reference>
<dbReference type="SMART" id="SM00448">
    <property type="entry name" value="REC"/>
    <property type="match status" value="1"/>
</dbReference>
<dbReference type="InterPro" id="IPR003661">
    <property type="entry name" value="HisK_dim/P_dom"/>
</dbReference>
<sequence length="860" mass="93921">MQQRTSLMRYAVIFAGVAFTLVFAGSSAYDAWYQRDQIYQASERELGNFSRVLATETARSVQTVNVLLRDTAWWYQQQGHRLSGEEITRTLATFSELAPQVALLALSDARGVQRYRSLPLGTPPIDVNDRPYFKVHRDNDDVGLYINAPIFSRAIGHKGLVMSRRLNDARGRFAGVASATVRLDHLSTTYDGINFGSQTQMHVTLLDGTPVIGLPQQNDGISASSSPVVPAGLDGLVPPDGPGSHLRRVIDGRPKVVAAARVPGQPMVIYLVRDEAEILRGWRTETGHMFVRTLILALCVLLSVCLAMRQLRKLDQHERALSLSEQRYALAMDAANEGHAEWDVLNDTVYLSPRWREMHFLTDSADVTFEQFRAMSRVHPDDRDLLITAMERHLRGDMRFFEVEYRVKDGQGDWHWIHARGRVHSDATDEPLRFYWTTTDISHRKAAEAEKLQLEAKLLRARHLESLGTMAGGIAHDFNNILGAILGYGEMAQRAAEPEGPMARYLDRVMQAGLRAKALVRRIIDFSRSGYGEKSPVAVQPVVEEALALLAPTLPAGVVLMPCLSAPRAAILGEVSQVHQVVMNLCTNAIAAIEGAGTVTVSLSHEHVAQDTHCCHGVLKSGNYVRLQVQDTGRGMDARTLDRAFDPFFTTRPVGEGAGLGLSVVHGIVTDLGGMTDVVTKLGQGSTFTIWLPSPGEIQAIRAEQAAPSPTGQGETIMVVDDEPALVELLEESLAALGYEPVGYVSSAKALQAFRADPQRFDLLLTDQQLPELSGTEFVTRLKALRPRLPAILMTGHGGEGLEPRIRSAGVDAVLHKPVLAQDMAACIARVLKSARDAHAGDGQAQAHGSGLAPGPHADG</sequence>
<dbReference type="Pfam" id="PF02518">
    <property type="entry name" value="HATPase_c"/>
    <property type="match status" value="1"/>
</dbReference>
<proteinExistence type="predicted"/>
<dbReference type="InterPro" id="IPR004358">
    <property type="entry name" value="Sig_transdc_His_kin-like_C"/>
</dbReference>
<dbReference type="AlphaFoldDB" id="A0A4P6UQM9"/>
<dbReference type="Gene3D" id="1.10.287.130">
    <property type="match status" value="1"/>
</dbReference>
<dbReference type="SUPFAM" id="SSF52172">
    <property type="entry name" value="CheY-like"/>
    <property type="match status" value="1"/>
</dbReference>
<dbReference type="PROSITE" id="PS50110">
    <property type="entry name" value="RESPONSE_REGULATORY"/>
    <property type="match status" value="1"/>
</dbReference>
<feature type="domain" description="PAC" evidence="13">
    <location>
        <begin position="401"/>
        <end position="453"/>
    </location>
</feature>
<dbReference type="GO" id="GO:0000155">
    <property type="term" value="F:phosphorelay sensor kinase activity"/>
    <property type="evidence" value="ECO:0007669"/>
    <property type="project" value="InterPro"/>
</dbReference>
<dbReference type="Gene3D" id="3.30.450.20">
    <property type="entry name" value="PAS domain"/>
    <property type="match status" value="2"/>
</dbReference>
<dbReference type="Pfam" id="PF00072">
    <property type="entry name" value="Response_reg"/>
    <property type="match status" value="1"/>
</dbReference>
<dbReference type="SMART" id="SM00388">
    <property type="entry name" value="HisKA"/>
    <property type="match status" value="1"/>
</dbReference>
<evidence type="ECO:0000256" key="4">
    <source>
        <dbReference type="ARBA" id="ARBA00022679"/>
    </source>
</evidence>
<evidence type="ECO:0000313" key="15">
    <source>
        <dbReference type="Proteomes" id="UP000292939"/>
    </source>
</evidence>
<feature type="domain" description="Histidine kinase" evidence="11">
    <location>
        <begin position="473"/>
        <end position="696"/>
    </location>
</feature>
<dbReference type="InterPro" id="IPR036890">
    <property type="entry name" value="HATPase_C_sf"/>
</dbReference>
<evidence type="ECO:0000256" key="7">
    <source>
        <dbReference type="ARBA" id="ARBA00022840"/>
    </source>
</evidence>
<dbReference type="KEGG" id="hgr:DW355_16145"/>
<dbReference type="PANTHER" id="PTHR43065:SF46">
    <property type="entry name" value="C4-DICARBOXYLATE TRANSPORT SENSOR PROTEIN DCTB"/>
    <property type="match status" value="1"/>
</dbReference>
<keyword evidence="7" id="KW-0067">ATP-binding</keyword>
<dbReference type="CDD" id="cd00082">
    <property type="entry name" value="HisKA"/>
    <property type="match status" value="1"/>
</dbReference>
<dbReference type="SUPFAM" id="SSF55874">
    <property type="entry name" value="ATPase domain of HSP90 chaperone/DNA topoisomerase II/histidine kinase"/>
    <property type="match status" value="1"/>
</dbReference>
<dbReference type="PRINTS" id="PR00344">
    <property type="entry name" value="BCTRLSENSOR"/>
</dbReference>
<keyword evidence="3 9" id="KW-0597">Phosphoprotein</keyword>
<name>A0A4P6UQM9_9BURK</name>
<accession>A0A4P6UQM9</accession>
<dbReference type="InterPro" id="IPR000700">
    <property type="entry name" value="PAS-assoc_C"/>
</dbReference>
<evidence type="ECO:0000256" key="6">
    <source>
        <dbReference type="ARBA" id="ARBA00022777"/>
    </source>
</evidence>
<dbReference type="SMART" id="SM00387">
    <property type="entry name" value="HATPase_c"/>
    <property type="match status" value="1"/>
</dbReference>
<dbReference type="OrthoDB" id="5389366at2"/>
<dbReference type="PROSITE" id="PS50109">
    <property type="entry name" value="HIS_KIN"/>
    <property type="match status" value="1"/>
</dbReference>
<evidence type="ECO:0000256" key="2">
    <source>
        <dbReference type="ARBA" id="ARBA00012438"/>
    </source>
</evidence>
<organism evidence="14 15">
    <name type="scientific">Hylemonella gracilis</name>
    <dbReference type="NCBI Taxonomy" id="80880"/>
    <lineage>
        <taxon>Bacteria</taxon>
        <taxon>Pseudomonadati</taxon>
        <taxon>Pseudomonadota</taxon>
        <taxon>Betaproteobacteria</taxon>
        <taxon>Burkholderiales</taxon>
        <taxon>Comamonadaceae</taxon>
        <taxon>Hylemonella</taxon>
    </lineage>
</organism>
<comment type="catalytic activity">
    <reaction evidence="1">
        <text>ATP + protein L-histidine = ADP + protein N-phospho-L-histidine.</text>
        <dbReference type="EC" id="2.7.13.3"/>
    </reaction>
</comment>
<dbReference type="InterPro" id="IPR036097">
    <property type="entry name" value="HisK_dim/P_sf"/>
</dbReference>
<evidence type="ECO:0000256" key="10">
    <source>
        <dbReference type="SAM" id="MobiDB-lite"/>
    </source>
</evidence>
<dbReference type="Pfam" id="PF08447">
    <property type="entry name" value="PAS_3"/>
    <property type="match status" value="1"/>
</dbReference>
<dbReference type="CDD" id="cd12914">
    <property type="entry name" value="PDC1_DGC_like"/>
    <property type="match status" value="1"/>
</dbReference>
<dbReference type="PANTHER" id="PTHR43065">
    <property type="entry name" value="SENSOR HISTIDINE KINASE"/>
    <property type="match status" value="1"/>
</dbReference>
<dbReference type="InterPro" id="IPR000014">
    <property type="entry name" value="PAS"/>
</dbReference>
<evidence type="ECO:0000259" key="11">
    <source>
        <dbReference type="PROSITE" id="PS50109"/>
    </source>
</evidence>
<dbReference type="InterPro" id="IPR003594">
    <property type="entry name" value="HATPase_dom"/>
</dbReference>
<evidence type="ECO:0000256" key="5">
    <source>
        <dbReference type="ARBA" id="ARBA00022741"/>
    </source>
</evidence>
<dbReference type="Proteomes" id="UP000292939">
    <property type="component" value="Chromosome"/>
</dbReference>
<keyword evidence="4" id="KW-0808">Transferase</keyword>
<dbReference type="EMBL" id="CP031395">
    <property type="protein sequence ID" value="QBK06051.1"/>
    <property type="molecule type" value="Genomic_DNA"/>
</dbReference>
<evidence type="ECO:0000256" key="3">
    <source>
        <dbReference type="ARBA" id="ARBA00022553"/>
    </source>
</evidence>
<dbReference type="InterPro" id="IPR005467">
    <property type="entry name" value="His_kinase_dom"/>
</dbReference>
<dbReference type="RefSeq" id="WP_131281645.1">
    <property type="nucleotide sequence ID" value="NZ_CP031395.1"/>
</dbReference>
<dbReference type="InterPro" id="IPR035965">
    <property type="entry name" value="PAS-like_dom_sf"/>
</dbReference>
<feature type="compositionally biased region" description="Low complexity" evidence="10">
    <location>
        <begin position="841"/>
        <end position="851"/>
    </location>
</feature>
<dbReference type="Pfam" id="PF00512">
    <property type="entry name" value="HisKA"/>
    <property type="match status" value="1"/>
</dbReference>
<dbReference type="CDD" id="cd00130">
    <property type="entry name" value="PAS"/>
    <property type="match status" value="1"/>
</dbReference>
<dbReference type="Gene3D" id="3.40.50.2300">
    <property type="match status" value="1"/>
</dbReference>